<keyword evidence="1" id="KW-0732">Signal</keyword>
<dbReference type="KEGG" id="aup:AsAng_0011960"/>
<accession>A0A915YCD3</accession>
<dbReference type="EMBL" id="AP026867">
    <property type="protein sequence ID" value="BDS10488.1"/>
    <property type="molecule type" value="Genomic_DNA"/>
</dbReference>
<name>A0A915YCD3_9BACT</name>
<evidence type="ECO:0000313" key="3">
    <source>
        <dbReference type="Proteomes" id="UP001060919"/>
    </source>
</evidence>
<proteinExistence type="predicted"/>
<gene>
    <name evidence="2" type="ORF">AsAng_0011960</name>
</gene>
<feature type="signal peptide" evidence="1">
    <location>
        <begin position="1"/>
        <end position="23"/>
    </location>
</feature>
<reference evidence="2" key="1">
    <citation type="submission" date="2022-09" db="EMBL/GenBank/DDBJ databases">
        <title>Aureispira anguillicida sp. nov., isolated from Leptocephalus of Japanese eel Anguilla japonica.</title>
        <authorList>
            <person name="Yuasa K."/>
            <person name="Mekata T."/>
            <person name="Ikunari K."/>
        </authorList>
    </citation>
    <scope>NUCLEOTIDE SEQUENCE</scope>
    <source>
        <strain evidence="2">EL160426</strain>
    </source>
</reference>
<protein>
    <recommendedName>
        <fullName evidence="4">Outer membrane lipoprotein-sorting protein</fullName>
    </recommendedName>
</protein>
<evidence type="ECO:0000256" key="1">
    <source>
        <dbReference type="SAM" id="SignalP"/>
    </source>
</evidence>
<evidence type="ECO:0000313" key="2">
    <source>
        <dbReference type="EMBL" id="BDS10488.1"/>
    </source>
</evidence>
<keyword evidence="3" id="KW-1185">Reference proteome</keyword>
<dbReference type="AlphaFoldDB" id="A0A915YCD3"/>
<dbReference type="RefSeq" id="WP_264791795.1">
    <property type="nucleotide sequence ID" value="NZ_AP026867.1"/>
</dbReference>
<sequence>MNYIIYPLLWVSCLLFALPNAFAQEDLLALTKKVTQSIERDNATNLHIRYVQTSITANRSDVPQVVEVDLKQKGLVESMTSEHMDFFADSEKAYAVYKQAKKILVLKDVEKAKTEMKGASIQPILNKLWKTASISEQSPKGSKIRRFTIVPSEEMRELTKTVRLEIEFEAATLQMKRIVLRMVDQSPIKQIEFKYLILDKRANVKLFTTARSKIFDSNGKLLKKYEGFSVVEV</sequence>
<evidence type="ECO:0008006" key="4">
    <source>
        <dbReference type="Google" id="ProtNLM"/>
    </source>
</evidence>
<organism evidence="2 3">
    <name type="scientific">Aureispira anguillae</name>
    <dbReference type="NCBI Taxonomy" id="2864201"/>
    <lineage>
        <taxon>Bacteria</taxon>
        <taxon>Pseudomonadati</taxon>
        <taxon>Bacteroidota</taxon>
        <taxon>Saprospiria</taxon>
        <taxon>Saprospirales</taxon>
        <taxon>Saprospiraceae</taxon>
        <taxon>Aureispira</taxon>
    </lineage>
</organism>
<dbReference type="Proteomes" id="UP001060919">
    <property type="component" value="Chromosome"/>
</dbReference>
<feature type="chain" id="PRO_5037754986" description="Outer membrane lipoprotein-sorting protein" evidence="1">
    <location>
        <begin position="24"/>
        <end position="233"/>
    </location>
</feature>